<evidence type="ECO:0000256" key="7">
    <source>
        <dbReference type="ARBA" id="ARBA00049157"/>
    </source>
</evidence>
<gene>
    <name evidence="9 14" type="primary">pyrF</name>
    <name evidence="14" type="ORF">Lisr_1470</name>
</gene>
<dbReference type="HAMAP" id="MF_01200_B">
    <property type="entry name" value="OMPdecase_type1_B"/>
    <property type="match status" value="1"/>
</dbReference>
<keyword evidence="15" id="KW-1185">Reference proteome</keyword>
<dbReference type="NCBIfam" id="TIGR01740">
    <property type="entry name" value="pyrF"/>
    <property type="match status" value="1"/>
</dbReference>
<accession>A0A0W0VR85</accession>
<dbReference type="PATRIC" id="fig|454.4.peg.1597"/>
<protein>
    <recommendedName>
        <fullName evidence="9">Orotidine 5'-phosphate decarboxylase</fullName>
        <ecNumber evidence="9">4.1.1.23</ecNumber>
    </recommendedName>
    <alternativeName>
        <fullName evidence="9">OMP decarboxylase</fullName>
        <shortName evidence="9">OMPDCase</shortName>
        <shortName evidence="9">OMPdecase</shortName>
    </alternativeName>
</protein>
<dbReference type="InterPro" id="IPR013785">
    <property type="entry name" value="Aldolase_TIM"/>
</dbReference>
<keyword evidence="4 9" id="KW-0210">Decarboxylase</keyword>
<evidence type="ECO:0000256" key="12">
    <source>
        <dbReference type="RuleBase" id="RU000512"/>
    </source>
</evidence>
<dbReference type="Pfam" id="PF00215">
    <property type="entry name" value="OMPdecase"/>
    <property type="match status" value="1"/>
</dbReference>
<dbReference type="Gene3D" id="3.20.20.70">
    <property type="entry name" value="Aldolase class I"/>
    <property type="match status" value="1"/>
</dbReference>
<feature type="active site" description="For OMPdecase activity" evidence="10">
    <location>
        <position position="64"/>
    </location>
</feature>
<dbReference type="InterPro" id="IPR014732">
    <property type="entry name" value="OMPdecase"/>
</dbReference>
<comment type="function">
    <text evidence="1 9">Catalyzes the decarboxylation of orotidine 5'-monophosphate (OMP) to uridine 5'-monophosphate (UMP).</text>
</comment>
<feature type="binding site" evidence="9 11">
    <location>
        <position position="209"/>
    </location>
    <ligand>
        <name>substrate</name>
    </ligand>
</feature>
<dbReference type="EC" id="4.1.1.23" evidence="9"/>
<dbReference type="PANTHER" id="PTHR32119">
    <property type="entry name" value="OROTIDINE 5'-PHOSPHATE DECARBOXYLASE"/>
    <property type="match status" value="1"/>
</dbReference>
<dbReference type="PANTHER" id="PTHR32119:SF2">
    <property type="entry name" value="OROTIDINE 5'-PHOSPHATE DECARBOXYLASE"/>
    <property type="match status" value="1"/>
</dbReference>
<evidence type="ECO:0000256" key="3">
    <source>
        <dbReference type="ARBA" id="ARBA00011738"/>
    </source>
</evidence>
<dbReference type="RefSeq" id="WP_058501824.1">
    <property type="nucleotide sequence ID" value="NZ_CAAAJA010000067.1"/>
</dbReference>
<feature type="binding site" evidence="9 11">
    <location>
        <position position="210"/>
    </location>
    <ligand>
        <name>substrate</name>
    </ligand>
</feature>
<dbReference type="NCBIfam" id="NF001273">
    <property type="entry name" value="PRK00230.1"/>
    <property type="match status" value="1"/>
</dbReference>
<evidence type="ECO:0000256" key="2">
    <source>
        <dbReference type="ARBA" id="ARBA00004861"/>
    </source>
</evidence>
<feature type="binding site" evidence="9">
    <location>
        <begin position="59"/>
        <end position="68"/>
    </location>
    <ligand>
        <name>substrate</name>
    </ligand>
</feature>
<dbReference type="Proteomes" id="UP000054761">
    <property type="component" value="Unassembled WGS sequence"/>
</dbReference>
<sequence length="230" mass="24831">MTVKLIIALDFADQRKALDLIDQLNPAQCALKVGSEMFTLFGADFVKLLIKRQFKVFLDLKFHDIPNTVSKACKASADMGVWMLNVHAAGGLEMMAAARNALEPFGEDKPLLIAVTVLTSMSEEQLPLIGVPSALTSQVLRLAKLAFDTQLDGVVCSAQESSLIKESFGSSFVTVTPGIRLSEENSDDQSRIMTPKKAIAAGSDYLVIGRPVSLASHPADVVKRILQNIA</sequence>
<evidence type="ECO:0000256" key="11">
    <source>
        <dbReference type="PIRSR" id="PIRSR614732-2"/>
    </source>
</evidence>
<feature type="active site" description="For OMPdecase activity" evidence="10">
    <location>
        <position position="59"/>
    </location>
</feature>
<evidence type="ECO:0000313" key="15">
    <source>
        <dbReference type="Proteomes" id="UP000054761"/>
    </source>
</evidence>
<feature type="domain" description="Orotidine 5'-phosphate decarboxylase" evidence="13">
    <location>
        <begin position="4"/>
        <end position="225"/>
    </location>
</feature>
<dbReference type="AlphaFoldDB" id="A0A0W0VR85"/>
<feature type="active site" description="Proton donor" evidence="9">
    <location>
        <position position="61"/>
    </location>
</feature>
<feature type="binding site" evidence="9 11">
    <location>
        <position position="189"/>
    </location>
    <ligand>
        <name>substrate</name>
    </ligand>
</feature>
<dbReference type="InterPro" id="IPR001754">
    <property type="entry name" value="OMPdeCOase_dom"/>
</dbReference>
<dbReference type="PROSITE" id="PS00156">
    <property type="entry name" value="OMPDECASE"/>
    <property type="match status" value="1"/>
</dbReference>
<dbReference type="FunFam" id="3.20.20.70:FF:000015">
    <property type="entry name" value="Orotidine 5'-phosphate decarboxylase"/>
    <property type="match status" value="1"/>
</dbReference>
<evidence type="ECO:0000256" key="1">
    <source>
        <dbReference type="ARBA" id="ARBA00002356"/>
    </source>
</evidence>
<feature type="binding site" evidence="9 11">
    <location>
        <position position="10"/>
    </location>
    <ligand>
        <name>substrate</name>
    </ligand>
</feature>
<dbReference type="SMART" id="SM00934">
    <property type="entry name" value="OMPdecase"/>
    <property type="match status" value="1"/>
</dbReference>
<comment type="similarity">
    <text evidence="8 9">Belongs to the OMP decarboxylase family. Type 1 subfamily.</text>
</comment>
<evidence type="ECO:0000256" key="9">
    <source>
        <dbReference type="HAMAP-Rule" id="MF_01200"/>
    </source>
</evidence>
<proteinExistence type="inferred from homology"/>
<keyword evidence="6 9" id="KW-0456">Lyase</keyword>
<dbReference type="SUPFAM" id="SSF51366">
    <property type="entry name" value="Ribulose-phoshate binding barrel"/>
    <property type="match status" value="1"/>
</dbReference>
<dbReference type="GO" id="GO:0044205">
    <property type="term" value="P:'de novo' UMP biosynthetic process"/>
    <property type="evidence" value="ECO:0007669"/>
    <property type="project" value="UniProtKB-UniRule"/>
</dbReference>
<feature type="binding site" evidence="9 11">
    <location>
        <position position="119"/>
    </location>
    <ligand>
        <name>substrate</name>
    </ligand>
</feature>
<feature type="binding site" evidence="9 11">
    <location>
        <position position="180"/>
    </location>
    <ligand>
        <name>substrate</name>
    </ligand>
</feature>
<evidence type="ECO:0000256" key="6">
    <source>
        <dbReference type="ARBA" id="ARBA00023239"/>
    </source>
</evidence>
<evidence type="ECO:0000256" key="4">
    <source>
        <dbReference type="ARBA" id="ARBA00022793"/>
    </source>
</evidence>
<comment type="caution">
    <text evidence="14">The sequence shown here is derived from an EMBL/GenBank/DDBJ whole genome shotgun (WGS) entry which is preliminary data.</text>
</comment>
<dbReference type="GO" id="GO:0006207">
    <property type="term" value="P:'de novo' pyrimidine nucleobase biosynthetic process"/>
    <property type="evidence" value="ECO:0007669"/>
    <property type="project" value="InterPro"/>
</dbReference>
<reference evidence="14 15" key="1">
    <citation type="submission" date="2015-11" db="EMBL/GenBank/DDBJ databases">
        <title>Genomic analysis of 38 Legionella species identifies large and diverse effector repertoires.</title>
        <authorList>
            <person name="Burstein D."/>
            <person name="Amaro F."/>
            <person name="Zusman T."/>
            <person name="Lifshitz Z."/>
            <person name="Cohen O."/>
            <person name="Gilbert J.A."/>
            <person name="Pupko T."/>
            <person name="Shuman H.A."/>
            <person name="Segal G."/>
        </authorList>
    </citation>
    <scope>NUCLEOTIDE SEQUENCE [LARGE SCALE GENOMIC DNA]</scope>
    <source>
        <strain evidence="14 15">Bercovier 4</strain>
    </source>
</reference>
<dbReference type="OrthoDB" id="9806203at2"/>
<keyword evidence="5 9" id="KW-0665">Pyrimidine biosynthesis</keyword>
<dbReference type="UniPathway" id="UPA00070">
    <property type="reaction ID" value="UER00120"/>
</dbReference>
<organism evidence="14 15">
    <name type="scientific">Legionella israelensis</name>
    <dbReference type="NCBI Taxonomy" id="454"/>
    <lineage>
        <taxon>Bacteria</taxon>
        <taxon>Pseudomonadati</taxon>
        <taxon>Pseudomonadota</taxon>
        <taxon>Gammaproteobacteria</taxon>
        <taxon>Legionellales</taxon>
        <taxon>Legionellaceae</taxon>
        <taxon>Legionella</taxon>
    </lineage>
</organism>
<comment type="subunit">
    <text evidence="3 9">Homodimer.</text>
</comment>
<comment type="catalytic activity">
    <reaction evidence="7 9 12">
        <text>orotidine 5'-phosphate + H(+) = UMP + CO2</text>
        <dbReference type="Rhea" id="RHEA:11596"/>
        <dbReference type="ChEBI" id="CHEBI:15378"/>
        <dbReference type="ChEBI" id="CHEBI:16526"/>
        <dbReference type="ChEBI" id="CHEBI:57538"/>
        <dbReference type="ChEBI" id="CHEBI:57865"/>
        <dbReference type="EC" id="4.1.1.23"/>
    </reaction>
</comment>
<dbReference type="InterPro" id="IPR018089">
    <property type="entry name" value="OMPdecase_AS"/>
</dbReference>
<feature type="binding site" evidence="9 11">
    <location>
        <position position="32"/>
    </location>
    <ligand>
        <name>substrate</name>
    </ligand>
</feature>
<dbReference type="InterPro" id="IPR011060">
    <property type="entry name" value="RibuloseP-bd_barrel"/>
</dbReference>
<dbReference type="InterPro" id="IPR047596">
    <property type="entry name" value="OMPdecase_bac"/>
</dbReference>
<comment type="pathway">
    <text evidence="2 9 12">Pyrimidine metabolism; UMP biosynthesis via de novo pathway; UMP from orotate: step 2/2.</text>
</comment>
<evidence type="ECO:0000259" key="13">
    <source>
        <dbReference type="SMART" id="SM00934"/>
    </source>
</evidence>
<evidence type="ECO:0000256" key="10">
    <source>
        <dbReference type="PIRSR" id="PIRSR614732-1"/>
    </source>
</evidence>
<dbReference type="GO" id="GO:0004590">
    <property type="term" value="F:orotidine-5'-phosphate decarboxylase activity"/>
    <property type="evidence" value="ECO:0007669"/>
    <property type="project" value="UniProtKB-UniRule"/>
</dbReference>
<evidence type="ECO:0000313" key="14">
    <source>
        <dbReference type="EMBL" id="KTD22706.1"/>
    </source>
</evidence>
<dbReference type="CDD" id="cd04725">
    <property type="entry name" value="OMP_decarboxylase_like"/>
    <property type="match status" value="1"/>
</dbReference>
<dbReference type="STRING" id="454.Lisr_1470"/>
<evidence type="ECO:0000256" key="5">
    <source>
        <dbReference type="ARBA" id="ARBA00022975"/>
    </source>
</evidence>
<evidence type="ECO:0000256" key="8">
    <source>
        <dbReference type="ARBA" id="ARBA00061012"/>
    </source>
</evidence>
<feature type="active site" description="For OMPdecase activity" evidence="10">
    <location>
        <position position="61"/>
    </location>
</feature>
<dbReference type="GO" id="GO:0005829">
    <property type="term" value="C:cytosol"/>
    <property type="evidence" value="ECO:0007669"/>
    <property type="project" value="TreeGrafter"/>
</dbReference>
<dbReference type="EMBL" id="LNYH01000082">
    <property type="protein sequence ID" value="KTD22706.1"/>
    <property type="molecule type" value="Genomic_DNA"/>
</dbReference>
<name>A0A0W0VR85_9GAMM</name>